<dbReference type="PANTHER" id="PTHR46910">
    <property type="entry name" value="TRANSCRIPTION FACTOR PDR1"/>
    <property type="match status" value="1"/>
</dbReference>
<dbReference type="InterPro" id="IPR007219">
    <property type="entry name" value="XnlR_reg_dom"/>
</dbReference>
<evidence type="ECO:0000313" key="7">
    <source>
        <dbReference type="EMBL" id="KAF4433108.1"/>
    </source>
</evidence>
<evidence type="ECO:0000256" key="5">
    <source>
        <dbReference type="ARBA" id="ARBA00023242"/>
    </source>
</evidence>
<keyword evidence="5" id="KW-0539">Nucleus</keyword>
<dbReference type="GO" id="GO:0003677">
    <property type="term" value="F:DNA binding"/>
    <property type="evidence" value="ECO:0007669"/>
    <property type="project" value="UniProtKB-KW"/>
</dbReference>
<organism evidence="7 8">
    <name type="scientific">Fusarium acutatum</name>
    <dbReference type="NCBI Taxonomy" id="78861"/>
    <lineage>
        <taxon>Eukaryota</taxon>
        <taxon>Fungi</taxon>
        <taxon>Dikarya</taxon>
        <taxon>Ascomycota</taxon>
        <taxon>Pezizomycotina</taxon>
        <taxon>Sordariomycetes</taxon>
        <taxon>Hypocreomycetidae</taxon>
        <taxon>Hypocreales</taxon>
        <taxon>Nectriaceae</taxon>
        <taxon>Fusarium</taxon>
        <taxon>Fusarium fujikuroi species complex</taxon>
    </lineage>
</organism>
<sequence length="454" mass="51366">MTSTPLPSRSTTESVLSAYLNSTFRLTFPLLDGPLFKETITLAYSDDKTSAHLEYISARCCVFAFLSMTELFRTAIDEFKDVDTHACAAEARHLLPDATHNTDLTGVQCVLMLQQHETFLGRLLSAATLNGVACRMILMMGGHIHVPRRAYEYAEASREERKANHLRTMFWICYLFDKEIALRTSQPPFLSASYCDLAPPEAGLTYSSSDGHAGKTFAYLHGDIRISHLKEKVNRLLYSVQASRKQDAELLQDIRQLDAELEEWRVSLPPNIRPLLCLSRTSPRPPDERQFPPTMRVIGIHLEYFYLLIAIHHASGRCTTLNPGTQHLDGHSSCLLDSSLALCLEASRSTIIYLREMISNLASDVFWIVQLYPMVAIITLFSNILMNPLGSQTHLDLKLLGIAAEMFRFMPINQYSPRKLEQKQILEGFVIELARLGQCAVRKSEAQYLSWYPD</sequence>
<evidence type="ECO:0000256" key="2">
    <source>
        <dbReference type="ARBA" id="ARBA00023015"/>
    </source>
</evidence>
<dbReference type="GO" id="GO:0008270">
    <property type="term" value="F:zinc ion binding"/>
    <property type="evidence" value="ECO:0007669"/>
    <property type="project" value="InterPro"/>
</dbReference>
<name>A0A8H4JK27_9HYPO</name>
<dbReference type="GO" id="GO:0006351">
    <property type="term" value="P:DNA-templated transcription"/>
    <property type="evidence" value="ECO:0007669"/>
    <property type="project" value="InterPro"/>
</dbReference>
<dbReference type="Proteomes" id="UP000536711">
    <property type="component" value="Unassembled WGS sequence"/>
</dbReference>
<keyword evidence="8" id="KW-1185">Reference proteome</keyword>
<keyword evidence="2" id="KW-0805">Transcription regulation</keyword>
<dbReference type="GO" id="GO:0003700">
    <property type="term" value="F:DNA-binding transcription factor activity"/>
    <property type="evidence" value="ECO:0007669"/>
    <property type="project" value="InterPro"/>
</dbReference>
<evidence type="ECO:0000313" key="8">
    <source>
        <dbReference type="Proteomes" id="UP000536711"/>
    </source>
</evidence>
<dbReference type="EMBL" id="JAADJF010000226">
    <property type="protein sequence ID" value="KAF4433108.1"/>
    <property type="molecule type" value="Genomic_DNA"/>
</dbReference>
<dbReference type="AlphaFoldDB" id="A0A8H4JK27"/>
<evidence type="ECO:0000256" key="4">
    <source>
        <dbReference type="ARBA" id="ARBA00023163"/>
    </source>
</evidence>
<dbReference type="InterPro" id="IPR050987">
    <property type="entry name" value="AtrR-like"/>
</dbReference>
<dbReference type="PANTHER" id="PTHR46910:SF37">
    <property type="entry name" value="ZN(II)2CYS6 TRANSCRIPTION FACTOR (EUROFUNG)"/>
    <property type="match status" value="1"/>
</dbReference>
<dbReference type="CDD" id="cd12148">
    <property type="entry name" value="fungal_TF_MHR"/>
    <property type="match status" value="1"/>
</dbReference>
<feature type="domain" description="Xylanolytic transcriptional activator regulatory" evidence="6">
    <location>
        <begin position="126"/>
        <end position="206"/>
    </location>
</feature>
<evidence type="ECO:0000256" key="3">
    <source>
        <dbReference type="ARBA" id="ARBA00023125"/>
    </source>
</evidence>
<comment type="caution">
    <text evidence="7">The sequence shown here is derived from an EMBL/GenBank/DDBJ whole genome shotgun (WGS) entry which is preliminary data.</text>
</comment>
<proteinExistence type="predicted"/>
<dbReference type="OrthoDB" id="4116913at2759"/>
<protein>
    <submittedName>
        <fullName evidence="7">Transcriptional activator Mut3p</fullName>
    </submittedName>
</protein>
<comment type="subcellular location">
    <subcellularLocation>
        <location evidence="1">Nucleus</location>
    </subcellularLocation>
</comment>
<dbReference type="Pfam" id="PF04082">
    <property type="entry name" value="Fungal_trans"/>
    <property type="match status" value="1"/>
</dbReference>
<keyword evidence="4" id="KW-0804">Transcription</keyword>
<reference evidence="7 8" key="1">
    <citation type="submission" date="2020-01" db="EMBL/GenBank/DDBJ databases">
        <title>Identification and distribution of gene clusters putatively required for synthesis of sphingolipid metabolism inhibitors in phylogenetically diverse species of the filamentous fungus Fusarium.</title>
        <authorList>
            <person name="Kim H.-S."/>
            <person name="Busman M."/>
            <person name="Brown D.W."/>
            <person name="Divon H."/>
            <person name="Uhlig S."/>
            <person name="Proctor R.H."/>
        </authorList>
    </citation>
    <scope>NUCLEOTIDE SEQUENCE [LARGE SCALE GENOMIC DNA]</scope>
    <source>
        <strain evidence="7 8">NRRL 13308</strain>
    </source>
</reference>
<keyword evidence="3" id="KW-0238">DNA-binding</keyword>
<evidence type="ECO:0000256" key="1">
    <source>
        <dbReference type="ARBA" id="ARBA00004123"/>
    </source>
</evidence>
<dbReference type="GO" id="GO:0005634">
    <property type="term" value="C:nucleus"/>
    <property type="evidence" value="ECO:0007669"/>
    <property type="project" value="UniProtKB-SubCell"/>
</dbReference>
<evidence type="ECO:0000259" key="6">
    <source>
        <dbReference type="SMART" id="SM00906"/>
    </source>
</evidence>
<accession>A0A8H4JK27</accession>
<dbReference type="SMART" id="SM00906">
    <property type="entry name" value="Fungal_trans"/>
    <property type="match status" value="1"/>
</dbReference>
<gene>
    <name evidence="7" type="ORF">FACUT_8206</name>
</gene>